<keyword evidence="13" id="KW-0234">DNA repair</keyword>
<sequence length="399" mass="42322">DSFASELGTEFHVRLEAPHVVDMGRQVWAGVVTRGPGGSSLSATFKESATFRFQDDAGEAVLRYCQVIPDGVLLFMPSYGLLDKLMTRWKSTGLWSRLEGVKTVVVEGREAGKGFEDAMARYYAAVRSGKGGLFLAVCRGKASEGIDFANEHARGVILLGIPFPAVKDTKVRLKKEYNDAGSGPASGRPPSQRLLSGDAWYSQQAFRALNQAVGRCIRHKYDWGAIILLDERFRGPGRQQQLSRWVRAAVKVHEDFDSSVSELATFCKTLTADPPRAPPPPPPQPQPPPPTAAAAAAAAAAKQSKEAAAGGCGEKKATPFAAALAAAATDEWSPLVTTAGTGATSGAAAWSRAARPGRAVGGNKKGAMDLQYEEDVVEPAPALRGATPAQQHQQDLKGA</sequence>
<keyword evidence="5" id="KW-0479">Metal-binding</keyword>
<feature type="compositionally biased region" description="Low complexity" evidence="17">
    <location>
        <begin position="292"/>
        <end position="307"/>
    </location>
</feature>
<evidence type="ECO:0000256" key="15">
    <source>
        <dbReference type="ARBA" id="ARBA00023242"/>
    </source>
</evidence>
<feature type="non-terminal residue" evidence="19">
    <location>
        <position position="1"/>
    </location>
</feature>
<evidence type="ECO:0000256" key="3">
    <source>
        <dbReference type="ARBA" id="ARBA00008792"/>
    </source>
</evidence>
<keyword evidence="11" id="KW-0408">Iron</keyword>
<accession>A0AAD3DX33</accession>
<dbReference type="EMBL" id="BMAR01000025">
    <property type="protein sequence ID" value="GFR48654.1"/>
    <property type="molecule type" value="Genomic_DNA"/>
</dbReference>
<dbReference type="GO" id="GO:0005634">
    <property type="term" value="C:nucleus"/>
    <property type="evidence" value="ECO:0007669"/>
    <property type="project" value="UniProtKB-SubCell"/>
</dbReference>
<evidence type="ECO:0000256" key="7">
    <source>
        <dbReference type="ARBA" id="ARBA00022763"/>
    </source>
</evidence>
<keyword evidence="8" id="KW-0378">Hydrolase</keyword>
<comment type="cofactor">
    <cofactor evidence="1">
        <name>[4Fe-4S] cluster</name>
        <dbReference type="ChEBI" id="CHEBI:49883"/>
    </cofactor>
</comment>
<keyword evidence="15" id="KW-0539">Nucleus</keyword>
<dbReference type="PANTHER" id="PTHR11472:SF47">
    <property type="entry name" value="FANCONI ANEMIA GROUP J PROTEIN"/>
    <property type="match status" value="1"/>
</dbReference>
<comment type="caution">
    <text evidence="19">The sequence shown here is derived from an EMBL/GenBank/DDBJ whole genome shotgun (WGS) entry which is preliminary data.</text>
</comment>
<protein>
    <recommendedName>
        <fullName evidence="16">DNA 5'-3' helicase FANCJ</fullName>
    </recommendedName>
</protein>
<dbReference type="Pfam" id="PF13307">
    <property type="entry name" value="Helicase_C_2"/>
    <property type="match status" value="1"/>
</dbReference>
<keyword evidence="10" id="KW-0067">ATP-binding</keyword>
<comment type="similarity">
    <text evidence="3">Belongs to the DEAD box helicase family. DEAH subfamily.</text>
</comment>
<evidence type="ECO:0000256" key="1">
    <source>
        <dbReference type="ARBA" id="ARBA00001966"/>
    </source>
</evidence>
<feature type="region of interest" description="Disordered" evidence="17">
    <location>
        <begin position="336"/>
        <end position="399"/>
    </location>
</feature>
<evidence type="ECO:0000313" key="19">
    <source>
        <dbReference type="EMBL" id="GFR48654.1"/>
    </source>
</evidence>
<evidence type="ECO:0000256" key="11">
    <source>
        <dbReference type="ARBA" id="ARBA00023004"/>
    </source>
</evidence>
<dbReference type="InterPro" id="IPR006555">
    <property type="entry name" value="ATP-dep_Helicase_C"/>
</dbReference>
<gene>
    <name evidence="19" type="ORF">Agub_g10608</name>
</gene>
<evidence type="ECO:0000256" key="8">
    <source>
        <dbReference type="ARBA" id="ARBA00022801"/>
    </source>
</evidence>
<dbReference type="SMART" id="SM00491">
    <property type="entry name" value="HELICc2"/>
    <property type="match status" value="1"/>
</dbReference>
<organism evidence="19 20">
    <name type="scientific">Astrephomene gubernaculifera</name>
    <dbReference type="NCBI Taxonomy" id="47775"/>
    <lineage>
        <taxon>Eukaryota</taxon>
        <taxon>Viridiplantae</taxon>
        <taxon>Chlorophyta</taxon>
        <taxon>core chlorophytes</taxon>
        <taxon>Chlorophyceae</taxon>
        <taxon>CS clade</taxon>
        <taxon>Chlamydomonadales</taxon>
        <taxon>Astrephomenaceae</taxon>
        <taxon>Astrephomene</taxon>
    </lineage>
</organism>
<keyword evidence="14" id="KW-0413">Isomerase</keyword>
<evidence type="ECO:0000256" key="14">
    <source>
        <dbReference type="ARBA" id="ARBA00023235"/>
    </source>
</evidence>
<evidence type="ECO:0000256" key="13">
    <source>
        <dbReference type="ARBA" id="ARBA00023204"/>
    </source>
</evidence>
<evidence type="ECO:0000256" key="4">
    <source>
        <dbReference type="ARBA" id="ARBA00022485"/>
    </source>
</evidence>
<dbReference type="InterPro" id="IPR045028">
    <property type="entry name" value="DinG/Rad3-like"/>
</dbReference>
<dbReference type="Proteomes" id="UP001054857">
    <property type="component" value="Unassembled WGS sequence"/>
</dbReference>
<evidence type="ECO:0000256" key="12">
    <source>
        <dbReference type="ARBA" id="ARBA00023014"/>
    </source>
</evidence>
<evidence type="ECO:0000256" key="5">
    <source>
        <dbReference type="ARBA" id="ARBA00022723"/>
    </source>
</evidence>
<keyword evidence="20" id="KW-1185">Reference proteome</keyword>
<evidence type="ECO:0000313" key="20">
    <source>
        <dbReference type="Proteomes" id="UP001054857"/>
    </source>
</evidence>
<evidence type="ECO:0000256" key="6">
    <source>
        <dbReference type="ARBA" id="ARBA00022741"/>
    </source>
</evidence>
<dbReference type="InterPro" id="IPR027417">
    <property type="entry name" value="P-loop_NTPase"/>
</dbReference>
<dbReference type="GO" id="GO:1990918">
    <property type="term" value="P:double-strand break repair involved in meiotic recombination"/>
    <property type="evidence" value="ECO:0007669"/>
    <property type="project" value="TreeGrafter"/>
</dbReference>
<dbReference type="GO" id="GO:0051539">
    <property type="term" value="F:4 iron, 4 sulfur cluster binding"/>
    <property type="evidence" value="ECO:0007669"/>
    <property type="project" value="UniProtKB-KW"/>
</dbReference>
<dbReference type="FunFam" id="3.40.50.300:FF:000731">
    <property type="entry name" value="Fanconi anemia group J protein homolog"/>
    <property type="match status" value="1"/>
</dbReference>
<evidence type="ECO:0000256" key="16">
    <source>
        <dbReference type="ARBA" id="ARBA00082714"/>
    </source>
</evidence>
<dbReference type="GO" id="GO:0006289">
    <property type="term" value="P:nucleotide-excision repair"/>
    <property type="evidence" value="ECO:0007669"/>
    <property type="project" value="TreeGrafter"/>
</dbReference>
<proteinExistence type="inferred from homology"/>
<dbReference type="GO" id="GO:0005524">
    <property type="term" value="F:ATP binding"/>
    <property type="evidence" value="ECO:0007669"/>
    <property type="project" value="UniProtKB-KW"/>
</dbReference>
<reference evidence="19 20" key="1">
    <citation type="journal article" date="2021" name="Sci. Rep.">
        <title>Genome sequencing of the multicellular alga Astrephomene provides insights into convergent evolution of germ-soma differentiation.</title>
        <authorList>
            <person name="Yamashita S."/>
            <person name="Yamamoto K."/>
            <person name="Matsuzaki R."/>
            <person name="Suzuki S."/>
            <person name="Yamaguchi H."/>
            <person name="Hirooka S."/>
            <person name="Minakuchi Y."/>
            <person name="Miyagishima S."/>
            <person name="Kawachi M."/>
            <person name="Toyoda A."/>
            <person name="Nozaki H."/>
        </authorList>
    </citation>
    <scope>NUCLEOTIDE SEQUENCE [LARGE SCALE GENOMIC DNA]</scope>
    <source>
        <strain evidence="19 20">NIES-4017</strain>
    </source>
</reference>
<feature type="non-terminal residue" evidence="19">
    <location>
        <position position="399"/>
    </location>
</feature>
<keyword evidence="4" id="KW-0004">4Fe-4S</keyword>
<evidence type="ECO:0000256" key="2">
    <source>
        <dbReference type="ARBA" id="ARBA00004123"/>
    </source>
</evidence>
<evidence type="ECO:0000256" key="9">
    <source>
        <dbReference type="ARBA" id="ARBA00022806"/>
    </source>
</evidence>
<keyword evidence="12" id="KW-0411">Iron-sulfur</keyword>
<dbReference type="CDD" id="cd18788">
    <property type="entry name" value="SF2_C_XPD"/>
    <property type="match status" value="1"/>
</dbReference>
<evidence type="ECO:0000256" key="17">
    <source>
        <dbReference type="SAM" id="MobiDB-lite"/>
    </source>
</evidence>
<keyword evidence="7" id="KW-0227">DNA damage</keyword>
<feature type="compositionally biased region" description="Low complexity" evidence="17">
    <location>
        <begin position="337"/>
        <end position="358"/>
    </location>
</feature>
<dbReference type="PANTHER" id="PTHR11472">
    <property type="entry name" value="DNA REPAIR DEAD HELICASE RAD3/XP-D SUBFAMILY MEMBER"/>
    <property type="match status" value="1"/>
</dbReference>
<dbReference type="Gene3D" id="3.40.50.300">
    <property type="entry name" value="P-loop containing nucleotide triphosphate hydrolases"/>
    <property type="match status" value="1"/>
</dbReference>
<dbReference type="GO" id="GO:0003678">
    <property type="term" value="F:DNA helicase activity"/>
    <property type="evidence" value="ECO:0007669"/>
    <property type="project" value="TreeGrafter"/>
</dbReference>
<evidence type="ECO:0000256" key="10">
    <source>
        <dbReference type="ARBA" id="ARBA00022840"/>
    </source>
</evidence>
<dbReference type="GO" id="GO:0046872">
    <property type="term" value="F:metal ion binding"/>
    <property type="evidence" value="ECO:0007669"/>
    <property type="project" value="UniProtKB-KW"/>
</dbReference>
<feature type="region of interest" description="Disordered" evidence="17">
    <location>
        <begin position="270"/>
        <end position="307"/>
    </location>
</feature>
<keyword evidence="9" id="KW-0347">Helicase</keyword>
<evidence type="ECO:0000259" key="18">
    <source>
        <dbReference type="SMART" id="SM00491"/>
    </source>
</evidence>
<feature type="domain" description="ATP-dependent helicase C-terminal" evidence="18">
    <location>
        <begin position="79"/>
        <end position="235"/>
    </location>
</feature>
<comment type="subcellular location">
    <subcellularLocation>
        <location evidence="2">Nucleus</location>
    </subcellularLocation>
</comment>
<name>A0AAD3DX33_9CHLO</name>
<keyword evidence="6" id="KW-0547">Nucleotide-binding</keyword>
<dbReference type="GO" id="GO:0003676">
    <property type="term" value="F:nucleic acid binding"/>
    <property type="evidence" value="ECO:0007669"/>
    <property type="project" value="InterPro"/>
</dbReference>
<dbReference type="AlphaFoldDB" id="A0AAD3DX33"/>
<dbReference type="GO" id="GO:0016818">
    <property type="term" value="F:hydrolase activity, acting on acid anhydrides, in phosphorus-containing anhydrides"/>
    <property type="evidence" value="ECO:0007669"/>
    <property type="project" value="InterPro"/>
</dbReference>
<feature type="compositionally biased region" description="Pro residues" evidence="17">
    <location>
        <begin position="275"/>
        <end position="291"/>
    </location>
</feature>